<dbReference type="Proteomes" id="UP000051952">
    <property type="component" value="Unassembled WGS sequence"/>
</dbReference>
<evidence type="ECO:0000256" key="4">
    <source>
        <dbReference type="ARBA" id="ARBA00022614"/>
    </source>
</evidence>
<dbReference type="OrthoDB" id="676979at2759"/>
<dbReference type="SUPFAM" id="SSF52058">
    <property type="entry name" value="L domain-like"/>
    <property type="match status" value="1"/>
</dbReference>
<dbReference type="GO" id="GO:0005737">
    <property type="term" value="C:cytoplasm"/>
    <property type="evidence" value="ECO:0007669"/>
    <property type="project" value="UniProtKB-SubCell"/>
</dbReference>
<feature type="region of interest" description="Disordered" evidence="6">
    <location>
        <begin position="212"/>
        <end position="242"/>
    </location>
</feature>
<dbReference type="Gene3D" id="3.80.10.10">
    <property type="entry name" value="Ribonuclease Inhibitor"/>
    <property type="match status" value="1"/>
</dbReference>
<evidence type="ECO:0000313" key="7">
    <source>
        <dbReference type="EMBL" id="CUG90228.1"/>
    </source>
</evidence>
<feature type="compositionally biased region" description="Low complexity" evidence="6">
    <location>
        <begin position="423"/>
        <end position="439"/>
    </location>
</feature>
<dbReference type="PROSITE" id="PS51450">
    <property type="entry name" value="LRR"/>
    <property type="match status" value="2"/>
</dbReference>
<name>A0A0S4JJW2_BODSA</name>
<accession>A0A0S4JJW2</accession>
<evidence type="ECO:0000256" key="6">
    <source>
        <dbReference type="SAM" id="MobiDB-lite"/>
    </source>
</evidence>
<keyword evidence="8" id="KW-1185">Reference proteome</keyword>
<keyword evidence="3" id="KW-0963">Cytoplasm</keyword>
<dbReference type="VEuPathDB" id="TriTrypDB:BSAL_25635"/>
<evidence type="ECO:0000256" key="5">
    <source>
        <dbReference type="ARBA" id="ARBA00022737"/>
    </source>
</evidence>
<keyword evidence="5" id="KW-0677">Repeat</keyword>
<dbReference type="EMBL" id="CYKH01001805">
    <property type="protein sequence ID" value="CUG90228.1"/>
    <property type="molecule type" value="Genomic_DNA"/>
</dbReference>
<evidence type="ECO:0000256" key="3">
    <source>
        <dbReference type="ARBA" id="ARBA00022490"/>
    </source>
</evidence>
<keyword evidence="4" id="KW-0433">Leucine-rich repeat</keyword>
<protein>
    <recommendedName>
        <fullName evidence="2">Leucine-rich repeat-containing protein 51</fullName>
    </recommendedName>
</protein>
<comment type="subcellular location">
    <subcellularLocation>
        <location evidence="1">Cytoplasm</location>
    </subcellularLocation>
</comment>
<evidence type="ECO:0000256" key="2">
    <source>
        <dbReference type="ARBA" id="ARBA00014223"/>
    </source>
</evidence>
<dbReference type="AlphaFoldDB" id="A0A0S4JJW2"/>
<sequence length="559" mass="61557">MLRGLSPTREKDPAVVTAEKLLTAYTTGESRPVFTALDSTISFQSPIGVYHGRPFVKPWLEFEIEMLRPFAHLIRHHGTVAEDGLKVGRLMWSVGGIYVTDVVTQTQVLTIRSVKRTLRRDCKTQSDHDIAEALLLAWTGPHFSKFCAGRGRQGVDNRALVLPVLDYSFENIRNPRMLLIKEPHDGRAITDDSVVFHFLQEAVDEEKQAAEASKQVEQQHEGETVKQNFGESSASAAAKRRATTVTIQARNRNGDVNAIIIDRSALDGKGSDQTRLDALEDAELQVRRDRSRYVCSGIRLANNDLTQAKELDHVLRIFVVNAFYFITMIDLSSNKLVEIPDLGQLLSLQTLYLHDNQISDWNQLEVLKNISQLSVLTLFGNPLQQNAESAKAYKFNALYYFFSADGYRVFHSRQQTLQNAATSAAATTRPSSRASHARPGTSDSIVSTAAAGRRLTSRSPSPIAAAAVVPARSSTPALASRVIQHQPEGPAPTLCKLKLRQFDHSVVSPMEVEALEGFLPVIKRRLKRATSPVLGDGLQPPSKSGGGSVKGGKPPTGHR</sequence>
<dbReference type="InterPro" id="IPR001611">
    <property type="entry name" value="Leu-rich_rpt"/>
</dbReference>
<gene>
    <name evidence="7" type="ORF">BSAL_25635</name>
</gene>
<proteinExistence type="predicted"/>
<dbReference type="PANTHER" id="PTHR46545">
    <property type="entry name" value="LEUCINE-RICH REPEAT-CONTAINING PROTEIN 51"/>
    <property type="match status" value="1"/>
</dbReference>
<evidence type="ECO:0000313" key="8">
    <source>
        <dbReference type="Proteomes" id="UP000051952"/>
    </source>
</evidence>
<dbReference type="PANTHER" id="PTHR46545:SF1">
    <property type="entry name" value="LEUCINE-RICH REPEAT-CONTAINING PROTEIN 51"/>
    <property type="match status" value="1"/>
</dbReference>
<feature type="region of interest" description="Disordered" evidence="6">
    <location>
        <begin position="530"/>
        <end position="559"/>
    </location>
</feature>
<organism evidence="7 8">
    <name type="scientific">Bodo saltans</name>
    <name type="common">Flagellated protozoan</name>
    <dbReference type="NCBI Taxonomy" id="75058"/>
    <lineage>
        <taxon>Eukaryota</taxon>
        <taxon>Discoba</taxon>
        <taxon>Euglenozoa</taxon>
        <taxon>Kinetoplastea</taxon>
        <taxon>Metakinetoplastina</taxon>
        <taxon>Eubodonida</taxon>
        <taxon>Bodonidae</taxon>
        <taxon>Bodo</taxon>
    </lineage>
</organism>
<dbReference type="InterPro" id="IPR032675">
    <property type="entry name" value="LRR_dom_sf"/>
</dbReference>
<feature type="region of interest" description="Disordered" evidence="6">
    <location>
        <begin position="423"/>
        <end position="445"/>
    </location>
</feature>
<evidence type="ECO:0000256" key="1">
    <source>
        <dbReference type="ARBA" id="ARBA00004496"/>
    </source>
</evidence>
<reference evidence="8" key="1">
    <citation type="submission" date="2015-09" db="EMBL/GenBank/DDBJ databases">
        <authorList>
            <consortium name="Pathogen Informatics"/>
        </authorList>
    </citation>
    <scope>NUCLEOTIDE SEQUENCE [LARGE SCALE GENOMIC DNA]</scope>
    <source>
        <strain evidence="8">Lake Konstanz</strain>
    </source>
</reference>